<accession>X6NZU9</accession>
<feature type="repeat" description="TPR" evidence="3">
    <location>
        <begin position="584"/>
        <end position="617"/>
    </location>
</feature>
<feature type="repeat" description="TPR" evidence="3">
    <location>
        <begin position="626"/>
        <end position="659"/>
    </location>
</feature>
<dbReference type="Pfam" id="PF13424">
    <property type="entry name" value="TPR_12"/>
    <property type="match status" value="4"/>
</dbReference>
<feature type="repeat" description="TPR" evidence="3">
    <location>
        <begin position="710"/>
        <end position="743"/>
    </location>
</feature>
<evidence type="ECO:0000313" key="5">
    <source>
        <dbReference type="Proteomes" id="UP000023152"/>
    </source>
</evidence>
<dbReference type="SMART" id="SM00028">
    <property type="entry name" value="TPR"/>
    <property type="match status" value="10"/>
</dbReference>
<dbReference type="SUPFAM" id="SSF48452">
    <property type="entry name" value="TPR-like"/>
    <property type="match status" value="2"/>
</dbReference>
<keyword evidence="5" id="KW-1185">Reference proteome</keyword>
<dbReference type="SUPFAM" id="SSF52129">
    <property type="entry name" value="Caspase-like"/>
    <property type="match status" value="1"/>
</dbReference>
<dbReference type="InterPro" id="IPR019734">
    <property type="entry name" value="TPR_rpt"/>
</dbReference>
<gene>
    <name evidence="4" type="ORF">RFI_05612</name>
</gene>
<sequence length="968" mass="111964">MSLFKAFVNDGPTLHTIMLSELTIKQLKQQILQATQPTHVDDILATVVDGDSSLVETDEDVIQAFYKDLVYFTVQFRSAFSNVSEVVEQKEFEKRITLSSYKVRRPLVLLAGTLKYEQQQYLKDVKHDLHLLQTLFQLRFGHQVFNTYNPNDPMTESLTLSKLDNFILQQCSNLTDCGNNNSIAYDGLIFVWCGGGEAENILITSDNKIKDLREIKNNFIAKTNHFIGKPKIFIKITYKGVGPKSIEINEAQKKIWYEQDADMFTIYANITESSGSHFAKVFCQVIEANVNDSLEYITRQVIKILLPDQMLEKEIVQTISTTYSDIYLIPQLLKQQIQNACIKYEQSIFEKERPLDTLDFKKHWNTYWRKSNTEAAKIVEQMLRANEQGLIIVAYNTSKWKNKNDNLSSIASLLKNNKDDIKEFKEYIMYIIIKKEIVLEEVNIDGNVYAVDCKIECKGHVNITTQLFVTNNAIIDQQLKQTISPIEWNTKAHHDIPVQLQDLENKEEECTNKKLFDDSIIYLQQYLQVAMDIFSHNHPHVVVAHNLLGFIYNYKEQHEKAIESFEKAIALILSSFDVNCSFVAQLYENLGNIYNKKGYYDETIKCCTKSLEIRLEVFGTNHVSVAWSYTNLGDIYQNIKKYDKAIEYYESALKIRLDIFGNKHADVAWTYNNLGNACKSKEMYERAMEYYEMALQIRLEIFGNNHVDTSDSYCRLGGLYFIKGQYDKAIECYEKELHIHLNNSGDHVRIRAVYSNLGLTYFQKGNYDKAIELHEKAFKIRLDTSGVDSCDAAASYFDFACVYHRKKEYDKAIEHYEKSLKIRLEIFGSNHIDVSHVYNNLGNVYQCKQDYDKAIECYENAIKIRSFVLGNSHASVANSYTSLGIAYEKKIFHDKAIECYENALTIRKTVFGNANRCVADSYWNLGLISARLGNTKTACKYFEESWRVYSAVLGEWNKETLQAKRKLK</sequence>
<evidence type="ECO:0000313" key="4">
    <source>
        <dbReference type="EMBL" id="ETO31506.1"/>
    </source>
</evidence>
<proteinExistence type="predicted"/>
<reference evidence="4 5" key="1">
    <citation type="journal article" date="2013" name="Curr. Biol.">
        <title>The Genome of the Foraminiferan Reticulomyxa filosa.</title>
        <authorList>
            <person name="Glockner G."/>
            <person name="Hulsmann N."/>
            <person name="Schleicher M."/>
            <person name="Noegel A.A."/>
            <person name="Eichinger L."/>
            <person name="Gallinger C."/>
            <person name="Pawlowski J."/>
            <person name="Sierra R."/>
            <person name="Euteneuer U."/>
            <person name="Pillet L."/>
            <person name="Moustafa A."/>
            <person name="Platzer M."/>
            <person name="Groth M."/>
            <person name="Szafranski K."/>
            <person name="Schliwa M."/>
        </authorList>
    </citation>
    <scope>NUCLEOTIDE SEQUENCE [LARGE SCALE GENOMIC DNA]</scope>
</reference>
<dbReference type="Pfam" id="PF13374">
    <property type="entry name" value="TPR_10"/>
    <property type="match status" value="1"/>
</dbReference>
<dbReference type="Gene3D" id="1.25.40.10">
    <property type="entry name" value="Tetratricopeptide repeat domain"/>
    <property type="match status" value="4"/>
</dbReference>
<dbReference type="PROSITE" id="PS50293">
    <property type="entry name" value="TPR_REGION"/>
    <property type="match status" value="3"/>
</dbReference>
<organism evidence="4 5">
    <name type="scientific">Reticulomyxa filosa</name>
    <dbReference type="NCBI Taxonomy" id="46433"/>
    <lineage>
        <taxon>Eukaryota</taxon>
        <taxon>Sar</taxon>
        <taxon>Rhizaria</taxon>
        <taxon>Retaria</taxon>
        <taxon>Foraminifera</taxon>
        <taxon>Monothalamids</taxon>
        <taxon>Reticulomyxidae</taxon>
        <taxon>Reticulomyxa</taxon>
    </lineage>
</organism>
<name>X6NZU9_RETFI</name>
<feature type="repeat" description="TPR" evidence="3">
    <location>
        <begin position="542"/>
        <end position="575"/>
    </location>
</feature>
<evidence type="ECO:0000256" key="2">
    <source>
        <dbReference type="ARBA" id="ARBA00022803"/>
    </source>
</evidence>
<dbReference type="Pfam" id="PF13181">
    <property type="entry name" value="TPR_8"/>
    <property type="match status" value="1"/>
</dbReference>
<keyword evidence="2 3" id="KW-0802">TPR repeat</keyword>
<protein>
    <submittedName>
        <fullName evidence="4">Uncharacterized protein</fullName>
    </submittedName>
</protein>
<comment type="caution">
    <text evidence="4">The sequence shown here is derived from an EMBL/GenBank/DDBJ whole genome shotgun (WGS) entry which is preliminary data.</text>
</comment>
<dbReference type="PANTHER" id="PTHR45641">
    <property type="entry name" value="TETRATRICOPEPTIDE REPEAT PROTEIN (AFU_ORTHOLOGUE AFUA_6G03870)"/>
    <property type="match status" value="1"/>
</dbReference>
<dbReference type="InterPro" id="IPR011990">
    <property type="entry name" value="TPR-like_helical_dom_sf"/>
</dbReference>
<dbReference type="Proteomes" id="UP000023152">
    <property type="component" value="Unassembled WGS sequence"/>
</dbReference>
<dbReference type="OrthoDB" id="626167at2759"/>
<feature type="repeat" description="TPR" evidence="3">
    <location>
        <begin position="751"/>
        <end position="784"/>
    </location>
</feature>
<feature type="repeat" description="TPR" evidence="3">
    <location>
        <begin position="668"/>
        <end position="701"/>
    </location>
</feature>
<feature type="repeat" description="TPR" evidence="3">
    <location>
        <begin position="835"/>
        <end position="868"/>
    </location>
</feature>
<dbReference type="PROSITE" id="PS50005">
    <property type="entry name" value="TPR"/>
    <property type="match status" value="9"/>
</dbReference>
<dbReference type="EMBL" id="ASPP01004875">
    <property type="protein sequence ID" value="ETO31506.1"/>
    <property type="molecule type" value="Genomic_DNA"/>
</dbReference>
<evidence type="ECO:0000256" key="1">
    <source>
        <dbReference type="ARBA" id="ARBA00022737"/>
    </source>
</evidence>
<dbReference type="InterPro" id="IPR029030">
    <property type="entry name" value="Caspase-like_dom_sf"/>
</dbReference>
<evidence type="ECO:0000256" key="3">
    <source>
        <dbReference type="PROSITE-ProRule" id="PRU00339"/>
    </source>
</evidence>
<dbReference type="SMART" id="SM00671">
    <property type="entry name" value="SEL1"/>
    <property type="match status" value="4"/>
</dbReference>
<dbReference type="PANTHER" id="PTHR45641:SF1">
    <property type="entry name" value="AAA+ ATPASE DOMAIN-CONTAINING PROTEIN"/>
    <property type="match status" value="1"/>
</dbReference>
<feature type="repeat" description="TPR" evidence="3">
    <location>
        <begin position="877"/>
        <end position="910"/>
    </location>
</feature>
<keyword evidence="1" id="KW-0677">Repeat</keyword>
<dbReference type="Gene3D" id="3.40.50.1460">
    <property type="match status" value="1"/>
</dbReference>
<feature type="repeat" description="TPR" evidence="3">
    <location>
        <begin position="793"/>
        <end position="826"/>
    </location>
</feature>
<dbReference type="InterPro" id="IPR006597">
    <property type="entry name" value="Sel1-like"/>
</dbReference>
<dbReference type="AlphaFoldDB" id="X6NZU9"/>